<keyword evidence="2" id="KW-0472">Membrane</keyword>
<proteinExistence type="predicted"/>
<sequence length="325" mass="34628">MGAEFLRWRPWSVERQSVLLLIVVSIFGETHFSNIHSVAVSAEKTLEAKRSIELAKIPHNLPLVGNRGIDSRSLSSGLATNDSAESSEDVVSSTFSNSGPGRRSANPTSSVPFRSTPDPDTSRHGRKSPSRRRTPRDLLERSSKLTGAFQEYAQEASMDAADGLPLNYLETGKRAAELGSIITGCEKKCSKASSLAPLAITAGLLSVVGGGVVLSFPVLVKALAVAAAIVGAGTTFWGMKQAMKDRDDSSNASVRLPAEDLDLLPPATYAADIAAARHAPEDGGQWRSSMSDSDSTEGSQTPTRKRRVYPWKPVTNVENAVPLGK</sequence>
<reference evidence="3" key="2">
    <citation type="submission" date="2011-03" db="EMBL/GenBank/DDBJ databases">
        <authorList>
            <person name="Aslett M."/>
        </authorList>
    </citation>
    <scope>NUCLEOTIDE SEQUENCE</scope>
    <source>
        <strain evidence="3">Liverpool</strain>
    </source>
</reference>
<dbReference type="EMBL" id="CADU01000303">
    <property type="protein sequence ID" value="CCA30164.1"/>
    <property type="molecule type" value="Genomic_DNA"/>
</dbReference>
<feature type="compositionally biased region" description="Basic residues" evidence="1">
    <location>
        <begin position="124"/>
        <end position="134"/>
    </location>
</feature>
<evidence type="ECO:0000313" key="3">
    <source>
        <dbReference type="EMBL" id="CCA30164.1"/>
    </source>
</evidence>
<evidence type="ECO:0000256" key="2">
    <source>
        <dbReference type="SAM" id="Phobius"/>
    </source>
</evidence>
<dbReference type="VEuPathDB" id="ToxoDB:NCLIV_069360"/>
<protein>
    <recommendedName>
        <fullName evidence="5">Transmembrane protein</fullName>
    </recommendedName>
</protein>
<keyword evidence="2" id="KW-1133">Transmembrane helix</keyword>
<reference evidence="4" key="3">
    <citation type="journal article" date="2015" name="PLoS ONE">
        <title>Comprehensive Evaluation of Toxoplasma gondii VEG and Neospora caninum LIV Genomes with Tachyzoite Stage Transcriptome and Proteome Defines Novel Transcript Features.</title>
        <authorList>
            <person name="Ramaprasad A."/>
            <person name="Mourier T."/>
            <person name="Naeem R."/>
            <person name="Malas T.B."/>
            <person name="Moussa E."/>
            <person name="Panigrahi A."/>
            <person name="Vermont S.J."/>
            <person name="Otto T.D."/>
            <person name="Wastling J."/>
            <person name="Pain A."/>
        </authorList>
    </citation>
    <scope>NUCLEOTIDE SEQUENCE</scope>
    <source>
        <strain evidence="4">Liverpool</strain>
    </source>
</reference>
<accession>F0JB13</accession>
<feature type="transmembrane region" description="Helical" evidence="2">
    <location>
        <begin position="222"/>
        <end position="239"/>
    </location>
</feature>
<gene>
    <name evidence="4" type="ORF">BN1204_069360</name>
    <name evidence="3" type="ORF">NCLIV_069360</name>
</gene>
<keyword evidence="2" id="KW-0812">Transmembrane</keyword>
<feature type="region of interest" description="Disordered" evidence="1">
    <location>
        <begin position="74"/>
        <end position="141"/>
    </location>
</feature>
<organism>
    <name type="scientific">Neospora caninum (strain Liverpool)</name>
    <dbReference type="NCBI Taxonomy" id="572307"/>
    <lineage>
        <taxon>Eukaryota</taxon>
        <taxon>Sar</taxon>
        <taxon>Alveolata</taxon>
        <taxon>Apicomplexa</taxon>
        <taxon>Conoidasida</taxon>
        <taxon>Coccidia</taxon>
        <taxon>Eucoccidiorida</taxon>
        <taxon>Eimeriorina</taxon>
        <taxon>Sarcocystidae</taxon>
        <taxon>Neospora</taxon>
    </lineage>
</organism>
<name>F0JB13_NEOCL</name>
<reference evidence="3" key="1">
    <citation type="submission" date="2011-03" db="EMBL/GenBank/DDBJ databases">
        <title>Comparative genomics and transcriptomics of Neospora caninum and Toxoplasma gondii.</title>
        <authorList>
            <person name="Reid A.J."/>
            <person name="Sohal A."/>
            <person name="Harris D."/>
            <person name="Quail M."/>
            <person name="Sanders M."/>
            <person name="Berriman M."/>
            <person name="Wastling J.M."/>
            <person name="Pain A."/>
        </authorList>
    </citation>
    <scope>NUCLEOTIDE SEQUENCE</scope>
    <source>
        <strain evidence="3">Liverpool</strain>
    </source>
</reference>
<evidence type="ECO:0008006" key="5">
    <source>
        <dbReference type="Google" id="ProtNLM"/>
    </source>
</evidence>
<evidence type="ECO:0000313" key="4">
    <source>
        <dbReference type="EMBL" id="CEL71279.1"/>
    </source>
</evidence>
<dbReference type="AlphaFoldDB" id="F0JB13"/>
<dbReference type="EMBL" id="LN714488">
    <property type="protein sequence ID" value="CEL71279.1"/>
    <property type="molecule type" value="Genomic_DNA"/>
</dbReference>
<feature type="transmembrane region" description="Helical" evidence="2">
    <location>
        <begin position="195"/>
        <end position="216"/>
    </location>
</feature>
<feature type="region of interest" description="Disordered" evidence="1">
    <location>
        <begin position="278"/>
        <end position="312"/>
    </location>
</feature>
<feature type="compositionally biased region" description="Polar residues" evidence="1">
    <location>
        <begin position="94"/>
        <end position="113"/>
    </location>
</feature>
<evidence type="ECO:0000256" key="1">
    <source>
        <dbReference type="SAM" id="MobiDB-lite"/>
    </source>
</evidence>